<dbReference type="EC" id="3.1.2.4" evidence="2"/>
<dbReference type="Proteomes" id="UP000016088">
    <property type="component" value="Unassembled WGS sequence"/>
</dbReference>
<dbReference type="NCBIfam" id="NF004127">
    <property type="entry name" value="PRK05617.1"/>
    <property type="match status" value="1"/>
</dbReference>
<dbReference type="OMA" id="LVWEQIR"/>
<dbReference type="Pfam" id="PF16113">
    <property type="entry name" value="ECH_2"/>
    <property type="match status" value="1"/>
</dbReference>
<dbReference type="GO" id="GO:0003860">
    <property type="term" value="F:3-hydroxyisobutyryl-CoA hydrolase activity"/>
    <property type="evidence" value="ECO:0007669"/>
    <property type="project" value="UniProtKB-EC"/>
</dbReference>
<gene>
    <name evidence="5" type="ORF">SOCG_00257</name>
</gene>
<dbReference type="HOGENOM" id="CLU_009834_22_1_1"/>
<reference evidence="5 6" key="1">
    <citation type="journal article" date="2011" name="Science">
        <title>Comparative functional genomics of the fission yeasts.</title>
        <authorList>
            <person name="Rhind N."/>
            <person name="Chen Z."/>
            <person name="Yassour M."/>
            <person name="Thompson D.A."/>
            <person name="Haas B.J."/>
            <person name="Habib N."/>
            <person name="Wapinski I."/>
            <person name="Roy S."/>
            <person name="Lin M.F."/>
            <person name="Heiman D.I."/>
            <person name="Young S.K."/>
            <person name="Furuya K."/>
            <person name="Guo Y."/>
            <person name="Pidoux A."/>
            <person name="Chen H.M."/>
            <person name="Robbertse B."/>
            <person name="Goldberg J.M."/>
            <person name="Aoki K."/>
            <person name="Bayne E.H."/>
            <person name="Berlin A.M."/>
            <person name="Desjardins C.A."/>
            <person name="Dobbs E."/>
            <person name="Dukaj L."/>
            <person name="Fan L."/>
            <person name="FitzGerald M.G."/>
            <person name="French C."/>
            <person name="Gujja S."/>
            <person name="Hansen K."/>
            <person name="Keifenheim D."/>
            <person name="Levin J.Z."/>
            <person name="Mosher R.A."/>
            <person name="Mueller C.A."/>
            <person name="Pfiffner J."/>
            <person name="Priest M."/>
            <person name="Russ C."/>
            <person name="Smialowska A."/>
            <person name="Swoboda P."/>
            <person name="Sykes S.M."/>
            <person name="Vaughn M."/>
            <person name="Vengrova S."/>
            <person name="Yoder R."/>
            <person name="Zeng Q."/>
            <person name="Allshire R."/>
            <person name="Baulcombe D."/>
            <person name="Birren B.W."/>
            <person name="Brown W."/>
            <person name="Ekwall K."/>
            <person name="Kellis M."/>
            <person name="Leatherwood J."/>
            <person name="Levin H."/>
            <person name="Margalit H."/>
            <person name="Martienssen R."/>
            <person name="Nieduszynski C.A."/>
            <person name="Spatafora J.W."/>
            <person name="Friedman N."/>
            <person name="Dalgaard J.Z."/>
            <person name="Baumann P."/>
            <person name="Niki H."/>
            <person name="Regev A."/>
            <person name="Nusbaum C."/>
        </authorList>
    </citation>
    <scope>NUCLEOTIDE SEQUENCE [LARGE SCALE GENOMIC DNA]</scope>
    <source>
        <strain evidence="6">yFS286</strain>
    </source>
</reference>
<dbReference type="GO" id="GO:0005739">
    <property type="term" value="C:mitochondrion"/>
    <property type="evidence" value="ECO:0007669"/>
    <property type="project" value="TreeGrafter"/>
</dbReference>
<dbReference type="eggNOG" id="KOG1684">
    <property type="taxonomic scope" value="Eukaryota"/>
</dbReference>
<dbReference type="InterPro" id="IPR045004">
    <property type="entry name" value="ECH_dom"/>
</dbReference>
<protein>
    <recommendedName>
        <fullName evidence="2">3-hydroxyisobutyryl-CoA hydrolase</fullName>
        <ecNumber evidence="2">3.1.2.4</ecNumber>
    </recommendedName>
</protein>
<dbReference type="InterPro" id="IPR032259">
    <property type="entry name" value="HIBYL-CoA-H"/>
</dbReference>
<evidence type="ECO:0000256" key="2">
    <source>
        <dbReference type="ARBA" id="ARBA00011915"/>
    </source>
</evidence>
<organism evidence="5 6">
    <name type="scientific">Schizosaccharomyces octosporus (strain yFS286)</name>
    <name type="common">Fission yeast</name>
    <name type="synonym">Octosporomyces octosporus</name>
    <dbReference type="NCBI Taxonomy" id="483514"/>
    <lineage>
        <taxon>Eukaryota</taxon>
        <taxon>Fungi</taxon>
        <taxon>Dikarya</taxon>
        <taxon>Ascomycota</taxon>
        <taxon>Taphrinomycotina</taxon>
        <taxon>Schizosaccharomycetes</taxon>
        <taxon>Schizosaccharomycetales</taxon>
        <taxon>Schizosaccharomycetaceae</taxon>
        <taxon>Schizosaccharomyces</taxon>
    </lineage>
</organism>
<feature type="domain" description="Enoyl-CoA hydratase/isomerase" evidence="4">
    <location>
        <begin position="65"/>
        <end position="383"/>
    </location>
</feature>
<dbReference type="GO" id="GO:0006574">
    <property type="term" value="P:L-valine catabolic process"/>
    <property type="evidence" value="ECO:0007669"/>
    <property type="project" value="TreeGrafter"/>
</dbReference>
<keyword evidence="3 5" id="KW-0378">Hydrolase</keyword>
<dbReference type="AlphaFoldDB" id="S9REJ5"/>
<evidence type="ECO:0000256" key="3">
    <source>
        <dbReference type="ARBA" id="ARBA00022801"/>
    </source>
</evidence>
<dbReference type="InterPro" id="IPR029045">
    <property type="entry name" value="ClpP/crotonase-like_dom_sf"/>
</dbReference>
<evidence type="ECO:0000313" key="5">
    <source>
        <dbReference type="EMBL" id="EPX72494.1"/>
    </source>
</evidence>
<dbReference type="SUPFAM" id="SSF52096">
    <property type="entry name" value="ClpP/crotonase"/>
    <property type="match status" value="1"/>
</dbReference>
<dbReference type="CDD" id="cd06558">
    <property type="entry name" value="crotonase-like"/>
    <property type="match status" value="1"/>
</dbReference>
<dbReference type="PANTHER" id="PTHR43176:SF3">
    <property type="entry name" value="3-HYDROXYISOBUTYRYL-COA HYDROLASE, MITOCHONDRIAL"/>
    <property type="match status" value="1"/>
</dbReference>
<evidence type="ECO:0000313" key="6">
    <source>
        <dbReference type="Proteomes" id="UP000016088"/>
    </source>
</evidence>
<dbReference type="PROSITE" id="PS00166">
    <property type="entry name" value="ENOYL_COA_HYDRATASE"/>
    <property type="match status" value="1"/>
</dbReference>
<dbReference type="GeneID" id="25029241"/>
<keyword evidence="6" id="KW-1185">Reference proteome</keyword>
<proteinExistence type="predicted"/>
<sequence length="427" mass="47827">MNGRSLTIRSGNTIQFCKRNYLSVSPICNRFNMSRARILNQKFKGTLASNSTSGSILMESKLGARVLTLNRPEKLNAMNLEMANSLHSKLVRLEQSDLAKVIILKGNGRAFSSGGDVKEAAIGIKKGELERVRKAFTEEYRLCHTIATFNKPVVAFMNGITMGGGAGLVMHTPFRIACEDTKFAMPETTIGYFPDVGSSFFFNRMPSHVGKYLALTSKVVNGEDCVPLGIATHFVPKHMLGELEQRLADLNTSDINKIRDTICEFGSEVPQPSSLLKPQTLQTIDRCFAYHDHVSIIRALQKESQSGEASEFAKETFETLLRKSPLSLAVTNSLIERAGKWTISEALKHDSIASYHMLSQPDFLIGVDAQLISKTRNPKWSYSWDHQFGDLKNIYDVPQEYKNGVPYHAKERSHTSSWDYNKYPHSY</sequence>
<dbReference type="VEuPathDB" id="FungiDB:SOCG_00257"/>
<dbReference type="Gene3D" id="3.90.226.10">
    <property type="entry name" value="2-enoyl-CoA Hydratase, Chain A, domain 1"/>
    <property type="match status" value="1"/>
</dbReference>
<dbReference type="EMBL" id="KE503207">
    <property type="protein sequence ID" value="EPX72494.1"/>
    <property type="molecule type" value="Genomic_DNA"/>
</dbReference>
<name>S9REJ5_SCHOY</name>
<dbReference type="RefSeq" id="XP_013018131.1">
    <property type="nucleotide sequence ID" value="XM_013162677.1"/>
</dbReference>
<evidence type="ECO:0000259" key="4">
    <source>
        <dbReference type="Pfam" id="PF16113"/>
    </source>
</evidence>
<dbReference type="OrthoDB" id="1737613at2759"/>
<dbReference type="InterPro" id="IPR018376">
    <property type="entry name" value="Enoyl-CoA_hyd/isom_CS"/>
</dbReference>
<evidence type="ECO:0000256" key="1">
    <source>
        <dbReference type="ARBA" id="ARBA00001709"/>
    </source>
</evidence>
<dbReference type="PANTHER" id="PTHR43176">
    <property type="entry name" value="3-HYDROXYISOBUTYRYL-COA HYDROLASE-RELATED"/>
    <property type="match status" value="1"/>
</dbReference>
<accession>S9REJ5</accession>
<comment type="catalytic activity">
    <reaction evidence="1">
        <text>3-hydroxy-2-methylpropanoyl-CoA + H2O = 3-hydroxy-2-methylpropanoate + CoA + H(+)</text>
        <dbReference type="Rhea" id="RHEA:20888"/>
        <dbReference type="ChEBI" id="CHEBI:11805"/>
        <dbReference type="ChEBI" id="CHEBI:15377"/>
        <dbReference type="ChEBI" id="CHEBI:15378"/>
        <dbReference type="ChEBI" id="CHEBI:57287"/>
        <dbReference type="ChEBI" id="CHEBI:57340"/>
        <dbReference type="EC" id="3.1.2.4"/>
    </reaction>
</comment>